<dbReference type="GO" id="GO:0005794">
    <property type="term" value="C:Golgi apparatus"/>
    <property type="evidence" value="ECO:0007669"/>
    <property type="project" value="UniProtKB-SubCell"/>
</dbReference>
<evidence type="ECO:0000256" key="4">
    <source>
        <dbReference type="SAM" id="Coils"/>
    </source>
</evidence>
<feature type="coiled-coil region" evidence="4">
    <location>
        <begin position="150"/>
        <end position="414"/>
    </location>
</feature>
<dbReference type="AlphaFoldDB" id="A0A7S3UAW5"/>
<organism evidence="7">
    <name type="scientific">Picocystis salinarum</name>
    <dbReference type="NCBI Taxonomy" id="88271"/>
    <lineage>
        <taxon>Eukaryota</taxon>
        <taxon>Viridiplantae</taxon>
        <taxon>Chlorophyta</taxon>
        <taxon>Picocystophyceae</taxon>
        <taxon>Picocystales</taxon>
        <taxon>Picocystaceae</taxon>
        <taxon>Picocystis</taxon>
    </lineage>
</organism>
<dbReference type="PROSITE" id="PS50913">
    <property type="entry name" value="GRIP"/>
    <property type="match status" value="1"/>
</dbReference>
<proteinExistence type="predicted"/>
<evidence type="ECO:0000313" key="7">
    <source>
        <dbReference type="EMBL" id="CAE0606278.1"/>
    </source>
</evidence>
<protein>
    <recommendedName>
        <fullName evidence="6">GRIP domain-containing protein</fullName>
    </recommendedName>
</protein>
<sequence>MWARLGELKTTVQGLVDEGSTSEDTEGGEEEEDSLAKLKARLKLERERRPSTTTMPGLDEPCRAADAEVGNEAWREQRAKRAGGRNGMEAVGSSREDTRLHQAHPAQTSRATDKQRTQEYHPEHTVVHEHAKERQGDNWKEKANQTERLLVAERGRSEALRNRLDQLEQKRQSYADRQAEQEEENAKLKQRFEEANAQHVQCKKALAEAEERSLEATRSMETLRTEMEELKKNTALQPTSQGEKKLIEMLGSRVKEMEKKCKKLQEEKEKYQAGLQKLKAQILKREEIDETTMETERNKVKDLTERVDELLSHEELLLENNQNLQAENASLSEQLQLLQSHQEQLGTDTRSMSDILAAKEQELANLQAALGQMAAENEMYQEQGTQLLMVKRELEDTKGELSQAMADAASARSEADAARKLSIQHEQAKDQATHEAQVIREESLRARYRMEETIRQLQKELGETSSMIEKRIIVQLLLTYVKKKNSKEILAVMAKMLDFTEEELGQVGLKKKSSHSTEAVANGDEPTESLSNMWLKFLEEEVKSQT</sequence>
<accession>A0A7S3UAW5</accession>
<feature type="compositionally biased region" description="Acidic residues" evidence="5">
    <location>
        <begin position="20"/>
        <end position="33"/>
    </location>
</feature>
<dbReference type="GO" id="GO:0006888">
    <property type="term" value="P:endoplasmic reticulum to Golgi vesicle-mediated transport"/>
    <property type="evidence" value="ECO:0007669"/>
    <property type="project" value="TreeGrafter"/>
</dbReference>
<evidence type="ECO:0000256" key="3">
    <source>
        <dbReference type="ARBA" id="ARBA00023054"/>
    </source>
</evidence>
<evidence type="ECO:0000256" key="5">
    <source>
        <dbReference type="SAM" id="MobiDB-lite"/>
    </source>
</evidence>
<evidence type="ECO:0000256" key="2">
    <source>
        <dbReference type="ARBA" id="ARBA00023034"/>
    </source>
</evidence>
<dbReference type="InterPro" id="IPR000237">
    <property type="entry name" value="GRIP_dom"/>
</dbReference>
<evidence type="ECO:0000256" key="1">
    <source>
        <dbReference type="ARBA" id="ARBA00004555"/>
    </source>
</evidence>
<dbReference type="GO" id="GO:0031267">
    <property type="term" value="F:small GTPase binding"/>
    <property type="evidence" value="ECO:0007669"/>
    <property type="project" value="TreeGrafter"/>
</dbReference>
<feature type="compositionally biased region" description="Basic and acidic residues" evidence="5">
    <location>
        <begin position="111"/>
        <end position="122"/>
    </location>
</feature>
<feature type="domain" description="GRIP" evidence="6">
    <location>
        <begin position="463"/>
        <end position="510"/>
    </location>
</feature>
<name>A0A7S3UAW5_9CHLO</name>
<dbReference type="PANTHER" id="PTHR18921">
    <property type="entry name" value="MYOSIN HEAVY CHAIN - RELATED"/>
    <property type="match status" value="1"/>
</dbReference>
<feature type="region of interest" description="Disordered" evidence="5">
    <location>
        <begin position="1"/>
        <end position="122"/>
    </location>
</feature>
<dbReference type="EMBL" id="HBIS01000122">
    <property type="protein sequence ID" value="CAE0606278.1"/>
    <property type="molecule type" value="Transcribed_RNA"/>
</dbReference>
<reference evidence="7" key="1">
    <citation type="submission" date="2021-01" db="EMBL/GenBank/DDBJ databases">
        <authorList>
            <person name="Corre E."/>
            <person name="Pelletier E."/>
            <person name="Niang G."/>
            <person name="Scheremetjew M."/>
            <person name="Finn R."/>
            <person name="Kale V."/>
            <person name="Holt S."/>
            <person name="Cochrane G."/>
            <person name="Meng A."/>
            <person name="Brown T."/>
            <person name="Cohen L."/>
        </authorList>
    </citation>
    <scope>NUCLEOTIDE SEQUENCE</scope>
    <source>
        <strain evidence="7">CCMP1897</strain>
    </source>
</reference>
<dbReference type="GO" id="GO:0007030">
    <property type="term" value="P:Golgi organization"/>
    <property type="evidence" value="ECO:0007669"/>
    <property type="project" value="TreeGrafter"/>
</dbReference>
<gene>
    <name evidence="7" type="ORF">PSAL00342_LOCUS94</name>
</gene>
<comment type="subcellular location">
    <subcellularLocation>
        <location evidence="1">Golgi apparatus</location>
    </subcellularLocation>
</comment>
<keyword evidence="3 4" id="KW-0175">Coiled coil</keyword>
<evidence type="ECO:0000259" key="6">
    <source>
        <dbReference type="PROSITE" id="PS50913"/>
    </source>
</evidence>
<keyword evidence="2" id="KW-0333">Golgi apparatus</keyword>
<dbReference type="PANTHER" id="PTHR18921:SF2">
    <property type="entry name" value="THYROID RECEPTOR-INTERACTING PROTEIN 11"/>
    <property type="match status" value="1"/>
</dbReference>